<name>A0A1Y2ID49_TRAC3</name>
<protein>
    <submittedName>
        <fullName evidence="1">Uncharacterized protein</fullName>
    </submittedName>
</protein>
<organism evidence="1 2">
    <name type="scientific">Trametes coccinea (strain BRFM310)</name>
    <name type="common">Pycnoporus coccineus</name>
    <dbReference type="NCBI Taxonomy" id="1353009"/>
    <lineage>
        <taxon>Eukaryota</taxon>
        <taxon>Fungi</taxon>
        <taxon>Dikarya</taxon>
        <taxon>Basidiomycota</taxon>
        <taxon>Agaricomycotina</taxon>
        <taxon>Agaricomycetes</taxon>
        <taxon>Polyporales</taxon>
        <taxon>Polyporaceae</taxon>
        <taxon>Trametes</taxon>
    </lineage>
</organism>
<accession>A0A1Y2ID49</accession>
<keyword evidence="2" id="KW-1185">Reference proteome</keyword>
<gene>
    <name evidence="1" type="ORF">PYCCODRAFT_996145</name>
</gene>
<sequence>MQKSGLQQIASSRVLTRLSSSLDPTCSARVESPVCYRGGGQKGLRAALLASIEPPDLWGVFQFCSVNIEPPLVLRSRGLLSWCSPTLIDVRSTLSQHVVNMRPDRDELPLLLRPDSEVSVLRVYIRGEMVRRSAMDSDCRRYPRTTYFLL</sequence>
<dbReference type="Proteomes" id="UP000193067">
    <property type="component" value="Unassembled WGS sequence"/>
</dbReference>
<evidence type="ECO:0000313" key="2">
    <source>
        <dbReference type="Proteomes" id="UP000193067"/>
    </source>
</evidence>
<dbReference type="AlphaFoldDB" id="A0A1Y2ID49"/>
<proteinExistence type="predicted"/>
<evidence type="ECO:0000313" key="1">
    <source>
        <dbReference type="EMBL" id="OSC98392.1"/>
    </source>
</evidence>
<reference evidence="1 2" key="1">
    <citation type="journal article" date="2015" name="Biotechnol. Biofuels">
        <title>Enhanced degradation of softwood versus hardwood by the white-rot fungus Pycnoporus coccineus.</title>
        <authorList>
            <person name="Couturier M."/>
            <person name="Navarro D."/>
            <person name="Chevret D."/>
            <person name="Henrissat B."/>
            <person name="Piumi F."/>
            <person name="Ruiz-Duenas F.J."/>
            <person name="Martinez A.T."/>
            <person name="Grigoriev I.V."/>
            <person name="Riley R."/>
            <person name="Lipzen A."/>
            <person name="Berrin J.G."/>
            <person name="Master E.R."/>
            <person name="Rosso M.N."/>
        </authorList>
    </citation>
    <scope>NUCLEOTIDE SEQUENCE [LARGE SCALE GENOMIC DNA]</scope>
    <source>
        <strain evidence="1 2">BRFM310</strain>
    </source>
</reference>
<dbReference type="EMBL" id="KZ084138">
    <property type="protein sequence ID" value="OSC98392.1"/>
    <property type="molecule type" value="Genomic_DNA"/>
</dbReference>